<evidence type="ECO:0000313" key="2">
    <source>
        <dbReference type="EMBL" id="KAK0550974.1"/>
    </source>
</evidence>
<feature type="compositionally biased region" description="Gly residues" evidence="1">
    <location>
        <begin position="389"/>
        <end position="399"/>
    </location>
</feature>
<accession>A0AAN6JS04</accession>
<organism evidence="2 3">
    <name type="scientific">Tilletia horrida</name>
    <dbReference type="NCBI Taxonomy" id="155126"/>
    <lineage>
        <taxon>Eukaryota</taxon>
        <taxon>Fungi</taxon>
        <taxon>Dikarya</taxon>
        <taxon>Basidiomycota</taxon>
        <taxon>Ustilaginomycotina</taxon>
        <taxon>Exobasidiomycetes</taxon>
        <taxon>Tilletiales</taxon>
        <taxon>Tilletiaceae</taxon>
        <taxon>Tilletia</taxon>
    </lineage>
</organism>
<proteinExistence type="predicted"/>
<feature type="compositionally biased region" description="Basic and acidic residues" evidence="1">
    <location>
        <begin position="176"/>
        <end position="186"/>
    </location>
</feature>
<evidence type="ECO:0000313" key="3">
    <source>
        <dbReference type="Proteomes" id="UP001176517"/>
    </source>
</evidence>
<dbReference type="AlphaFoldDB" id="A0AAN6JS04"/>
<reference evidence="2" key="1">
    <citation type="journal article" date="2023" name="PhytoFront">
        <title>Draft Genome Resources of Seven Strains of Tilletia horrida, Causal Agent of Kernel Smut of Rice.</title>
        <authorList>
            <person name="Khanal S."/>
            <person name="Antony Babu S."/>
            <person name="Zhou X.G."/>
        </authorList>
    </citation>
    <scope>NUCLEOTIDE SEQUENCE</scope>
    <source>
        <strain evidence="2">TX6</strain>
    </source>
</reference>
<feature type="region of interest" description="Disordered" evidence="1">
    <location>
        <begin position="293"/>
        <end position="446"/>
    </location>
</feature>
<dbReference type="EMBL" id="JAPDMZ010000084">
    <property type="protein sequence ID" value="KAK0550974.1"/>
    <property type="molecule type" value="Genomic_DNA"/>
</dbReference>
<feature type="compositionally biased region" description="Polar residues" evidence="1">
    <location>
        <begin position="93"/>
        <end position="116"/>
    </location>
</feature>
<sequence>MATPSFRIKLRLPPREDGDASVVTTSSAQDDTLNNVDMSSQIASDDEGEDEDMDEGPNDDELDELVDEVDDQDSSPAKAGSSRSAPKKKKSNSRLTQPGSAPDSPSSTTANDTDNLTSKKRIITTREETKGMSIEELDALPAAKRRRAHQARGASGPGRGWRRGLKMGQKPVYHPPPEKPKQERSSTPKVPPSKSKAAPAPKEKPPAEPAGPRPKPFRYPVAAPFKTVTMIKPYVRVPLIIPTIAPLDRTGEAAQKAPRRWTQRKREIMSLGGRPWSVPTWFGGEDQGYPLAAERAAAAGTSAGNNNAATADGRDTPGGGGTPAPTTPAPATNPATTVLPTPSGETPNEPPAPAPTTKGSSTKSSVKRISLSGSMAAVARSKEKATPGNAGGSAVGGSGSAKSSPLSNTIPLPSSSAQPVGDWRGSSPAFFAGARKSQTQNPSQSQ</sequence>
<keyword evidence="3" id="KW-1185">Reference proteome</keyword>
<comment type="caution">
    <text evidence="2">The sequence shown here is derived from an EMBL/GenBank/DDBJ whole genome shotgun (WGS) entry which is preliminary data.</text>
</comment>
<feature type="compositionally biased region" description="Polar residues" evidence="1">
    <location>
        <begin position="22"/>
        <end position="43"/>
    </location>
</feature>
<feature type="compositionally biased region" description="Low complexity" evidence="1">
    <location>
        <begin position="355"/>
        <end position="364"/>
    </location>
</feature>
<feature type="region of interest" description="Disordered" evidence="1">
    <location>
        <begin position="1"/>
        <end position="219"/>
    </location>
</feature>
<feature type="compositionally biased region" description="Polar residues" evidence="1">
    <location>
        <begin position="405"/>
        <end position="418"/>
    </location>
</feature>
<gene>
    <name evidence="2" type="primary">TXNL4A</name>
    <name evidence="2" type="ORF">OC846_003451</name>
</gene>
<feature type="compositionally biased region" description="Low complexity" evidence="1">
    <location>
        <begin position="329"/>
        <end position="347"/>
    </location>
</feature>
<feature type="compositionally biased region" description="Acidic residues" evidence="1">
    <location>
        <begin position="44"/>
        <end position="73"/>
    </location>
</feature>
<protein>
    <submittedName>
        <fullName evidence="2">Thioredoxin-like 4A</fullName>
    </submittedName>
</protein>
<dbReference type="Proteomes" id="UP001176517">
    <property type="component" value="Unassembled WGS sequence"/>
</dbReference>
<feature type="compositionally biased region" description="Low complexity" evidence="1">
    <location>
        <begin position="293"/>
        <end position="311"/>
    </location>
</feature>
<name>A0AAN6JS04_9BASI</name>
<evidence type="ECO:0000256" key="1">
    <source>
        <dbReference type="SAM" id="MobiDB-lite"/>
    </source>
</evidence>
<feature type="compositionally biased region" description="Polar residues" evidence="1">
    <location>
        <begin position="436"/>
        <end position="446"/>
    </location>
</feature>